<dbReference type="GO" id="GO:0004674">
    <property type="term" value="F:protein serine/threonine kinase activity"/>
    <property type="evidence" value="ECO:0007669"/>
    <property type="project" value="TreeGrafter"/>
</dbReference>
<dbReference type="SUPFAM" id="SSF56112">
    <property type="entry name" value="Protein kinase-like (PK-like)"/>
    <property type="match status" value="1"/>
</dbReference>
<dbReference type="InterPro" id="IPR000719">
    <property type="entry name" value="Prot_kinase_dom"/>
</dbReference>
<sequence>MLTNSLFNVLFNNIRKLGRSGDPIIDGFIFERKLRWIPYDEFKNIEYLDRGGFGTIYKAVWSDKGKEVILKRINNLNENLNEFLNECSHHEKCLWSSEIIFLFGFTKNPETSEYIIVIDYANKGSLRGNLTRIVKYSWKEKLLMLYKTISGLCAMHGQDLVHCDFHDGNILYHSYGKNDEEEEYEEEYEKDVYICDLGLCQPVKSLLKKDDIFGVVPFMAPEVLRGKPCTTASDIYSFSMIMWEFTSGVPPFNDKAHDIQLSLSICKGERPEIIENTPQCYVDLMKKCWNEDPLKRPSASQVMHVFIQWILCPIYAVHEELKNNIMEFMNAPIENNNNLIIEFHPQACYTCRLLEFTSSKVNEILESGNLDDCVINKPSDEDSNMPTAIDNAFDTENEELKKRIKADNSNDNQILKKIKIN</sequence>
<feature type="domain" description="Protein kinase" evidence="4">
    <location>
        <begin position="42"/>
        <end position="307"/>
    </location>
</feature>
<name>A0A2Z6QT40_9GLOM</name>
<dbReference type="EMBL" id="BEXD01000546">
    <property type="protein sequence ID" value="GBB88344.1"/>
    <property type="molecule type" value="Genomic_DNA"/>
</dbReference>
<dbReference type="GO" id="GO:0005524">
    <property type="term" value="F:ATP binding"/>
    <property type="evidence" value="ECO:0007669"/>
    <property type="project" value="UniProtKB-KW"/>
</dbReference>
<comment type="caution">
    <text evidence="5">The sequence shown here is derived from an EMBL/GenBank/DDBJ whole genome shotgun (WGS) entry which is preliminary data.</text>
</comment>
<keyword evidence="6" id="KW-1185">Reference proteome</keyword>
<evidence type="ECO:0000256" key="1">
    <source>
        <dbReference type="ARBA" id="ARBA00022741"/>
    </source>
</evidence>
<dbReference type="PANTHER" id="PTHR44329">
    <property type="entry name" value="SERINE/THREONINE-PROTEIN KINASE TNNI3K-RELATED"/>
    <property type="match status" value="1"/>
</dbReference>
<evidence type="ECO:0000313" key="5">
    <source>
        <dbReference type="EMBL" id="GBB88344.1"/>
    </source>
</evidence>
<keyword evidence="3" id="KW-0175">Coiled coil</keyword>
<dbReference type="Pfam" id="PF00069">
    <property type="entry name" value="Pkinase"/>
    <property type="match status" value="1"/>
</dbReference>
<evidence type="ECO:0000313" key="6">
    <source>
        <dbReference type="Proteomes" id="UP000247702"/>
    </source>
</evidence>
<dbReference type="InterPro" id="IPR051681">
    <property type="entry name" value="Ser/Thr_Kinases-Pseudokinases"/>
</dbReference>
<dbReference type="Proteomes" id="UP000247702">
    <property type="component" value="Unassembled WGS sequence"/>
</dbReference>
<dbReference type="PROSITE" id="PS50011">
    <property type="entry name" value="PROTEIN_KINASE_DOM"/>
    <property type="match status" value="1"/>
</dbReference>
<accession>A0A2Z6QT40</accession>
<keyword evidence="2" id="KW-0067">ATP-binding</keyword>
<dbReference type="AlphaFoldDB" id="A0A2Z6QT40"/>
<proteinExistence type="predicted"/>
<protein>
    <recommendedName>
        <fullName evidence="4">Protein kinase domain-containing protein</fullName>
    </recommendedName>
</protein>
<reference evidence="5 6" key="1">
    <citation type="submission" date="2017-11" db="EMBL/GenBank/DDBJ databases">
        <title>The genome of Rhizophagus clarus HR1 reveals common genetic basis of auxotrophy among arbuscular mycorrhizal fungi.</title>
        <authorList>
            <person name="Kobayashi Y."/>
        </authorList>
    </citation>
    <scope>NUCLEOTIDE SEQUENCE [LARGE SCALE GENOMIC DNA]</scope>
    <source>
        <strain evidence="5 6">HR1</strain>
    </source>
</reference>
<evidence type="ECO:0000256" key="3">
    <source>
        <dbReference type="SAM" id="Coils"/>
    </source>
</evidence>
<keyword evidence="1" id="KW-0547">Nucleotide-binding</keyword>
<dbReference type="InterPro" id="IPR011009">
    <property type="entry name" value="Kinase-like_dom_sf"/>
</dbReference>
<feature type="coiled-coil region" evidence="3">
    <location>
        <begin position="66"/>
        <end position="93"/>
    </location>
</feature>
<dbReference type="Gene3D" id="1.10.510.10">
    <property type="entry name" value="Transferase(Phosphotransferase) domain 1"/>
    <property type="match status" value="1"/>
</dbReference>
<dbReference type="PANTHER" id="PTHR44329:SF298">
    <property type="entry name" value="MIXED LINEAGE KINASE DOMAIN-LIKE PROTEIN"/>
    <property type="match status" value="1"/>
</dbReference>
<gene>
    <name evidence="5" type="ORF">RclHR1_01490025</name>
</gene>
<evidence type="ECO:0000256" key="2">
    <source>
        <dbReference type="ARBA" id="ARBA00022840"/>
    </source>
</evidence>
<evidence type="ECO:0000259" key="4">
    <source>
        <dbReference type="PROSITE" id="PS50011"/>
    </source>
</evidence>
<organism evidence="5 6">
    <name type="scientific">Rhizophagus clarus</name>
    <dbReference type="NCBI Taxonomy" id="94130"/>
    <lineage>
        <taxon>Eukaryota</taxon>
        <taxon>Fungi</taxon>
        <taxon>Fungi incertae sedis</taxon>
        <taxon>Mucoromycota</taxon>
        <taxon>Glomeromycotina</taxon>
        <taxon>Glomeromycetes</taxon>
        <taxon>Glomerales</taxon>
        <taxon>Glomeraceae</taxon>
        <taxon>Rhizophagus</taxon>
    </lineage>
</organism>